<dbReference type="InterPro" id="IPR052740">
    <property type="entry name" value="CE4"/>
</dbReference>
<proteinExistence type="predicted"/>
<dbReference type="GO" id="GO:0005975">
    <property type="term" value="P:carbohydrate metabolic process"/>
    <property type="evidence" value="ECO:0007669"/>
    <property type="project" value="InterPro"/>
</dbReference>
<feature type="compositionally biased region" description="Polar residues" evidence="1">
    <location>
        <begin position="45"/>
        <end position="59"/>
    </location>
</feature>
<feature type="region of interest" description="Disordered" evidence="1">
    <location>
        <begin position="42"/>
        <end position="125"/>
    </location>
</feature>
<dbReference type="EMBL" id="JABEND010000007">
    <property type="protein sequence ID" value="NNG36607.1"/>
    <property type="molecule type" value="Genomic_DNA"/>
</dbReference>
<comment type="caution">
    <text evidence="3">The sequence shown here is derived from an EMBL/GenBank/DDBJ whole genome shotgun (WGS) entry which is preliminary data.</text>
</comment>
<dbReference type="PANTHER" id="PTHR45985:SF3">
    <property type="entry name" value="CHITIN DEACETYLASE-LIKE 4"/>
    <property type="match status" value="1"/>
</dbReference>
<sequence>MRSRTAKLSTIAATCGAVVLSACSSGTDAAPATVTAKVTVADTQPGRTQSGNTQPGSTQPGAGGTGSTDAGGPAAAGSGGSGTAPASSGATGSKPATDTSSSAPATATKAGTASFDNPVDGQKLPDGFVPHKLKPGQKPPQFVVVSFDGVGWDEKWQYWFDISKKVPFRFTGFLSGTYLLSDQTKLNYQPPKHDRGSSDINWNLPEDLPVEIDDLNSALAAGNEIGTHFNGHFCGAGGGSEWTEADWNQELDQFFSLLANYQKNNNISKKLNLTKDDIKGERTPCLEGTEEALFPALKKHGLEYDSSFTKRGISWPKQSPKYKIWQIGMAEFPMHGTITGNTDLPPEARTNHFQITMDYNFWYSQEQARSASPEQSKKDSQQVVDTYQDMYDATFNGNRAPLILGNHFNQWNNNAYSDAIGAFVLQTCGKPDTQCVPFRDLIAWMKVQDPARLAQLQNQPPELGKGNAG</sequence>
<evidence type="ECO:0000313" key="4">
    <source>
        <dbReference type="Proteomes" id="UP000562984"/>
    </source>
</evidence>
<dbReference type="Proteomes" id="UP000562984">
    <property type="component" value="Unassembled WGS sequence"/>
</dbReference>
<dbReference type="SUPFAM" id="SSF88713">
    <property type="entry name" value="Glycoside hydrolase/deacetylase"/>
    <property type="match status" value="1"/>
</dbReference>
<dbReference type="AlphaFoldDB" id="A0A849A9E5"/>
<dbReference type="RefSeq" id="WP_171200299.1">
    <property type="nucleotide sequence ID" value="NZ_JABEND010000007.1"/>
</dbReference>
<dbReference type="PROSITE" id="PS51257">
    <property type="entry name" value="PROKAR_LIPOPROTEIN"/>
    <property type="match status" value="1"/>
</dbReference>
<reference evidence="3 4" key="1">
    <citation type="submission" date="2020-05" db="EMBL/GenBank/DDBJ databases">
        <title>Nakamurella sp. DB0629 isolated from air conditioner.</title>
        <authorList>
            <person name="Kim D.H."/>
            <person name="Kim D.-U."/>
        </authorList>
    </citation>
    <scope>NUCLEOTIDE SEQUENCE [LARGE SCALE GENOMIC DNA]</scope>
    <source>
        <strain evidence="3 4">DB0629</strain>
    </source>
</reference>
<feature type="chain" id="PRO_5032529115" evidence="2">
    <location>
        <begin position="30"/>
        <end position="469"/>
    </location>
</feature>
<name>A0A849A9E5_9ACTN</name>
<dbReference type="Gene3D" id="3.20.20.370">
    <property type="entry name" value="Glycoside hydrolase/deacetylase"/>
    <property type="match status" value="1"/>
</dbReference>
<keyword evidence="4" id="KW-1185">Reference proteome</keyword>
<keyword evidence="2" id="KW-0732">Signal</keyword>
<accession>A0A849A9E5</accession>
<evidence type="ECO:0000256" key="1">
    <source>
        <dbReference type="SAM" id="MobiDB-lite"/>
    </source>
</evidence>
<organism evidence="3 4">
    <name type="scientific">Nakamurella aerolata</name>
    <dbReference type="NCBI Taxonomy" id="1656892"/>
    <lineage>
        <taxon>Bacteria</taxon>
        <taxon>Bacillati</taxon>
        <taxon>Actinomycetota</taxon>
        <taxon>Actinomycetes</taxon>
        <taxon>Nakamurellales</taxon>
        <taxon>Nakamurellaceae</taxon>
        <taxon>Nakamurella</taxon>
    </lineage>
</organism>
<protein>
    <submittedName>
        <fullName evidence="3">Polysaccharide deacetylase</fullName>
    </submittedName>
</protein>
<dbReference type="PANTHER" id="PTHR45985">
    <property type="match status" value="1"/>
</dbReference>
<evidence type="ECO:0000256" key="2">
    <source>
        <dbReference type="SAM" id="SignalP"/>
    </source>
</evidence>
<feature type="signal peptide" evidence="2">
    <location>
        <begin position="1"/>
        <end position="29"/>
    </location>
</feature>
<dbReference type="InterPro" id="IPR011330">
    <property type="entry name" value="Glyco_hydro/deAcase_b/a-brl"/>
</dbReference>
<gene>
    <name evidence="3" type="ORF">HKD39_12990</name>
</gene>
<evidence type="ECO:0000313" key="3">
    <source>
        <dbReference type="EMBL" id="NNG36607.1"/>
    </source>
</evidence>
<feature type="compositionally biased region" description="Low complexity" evidence="1">
    <location>
        <begin position="67"/>
        <end position="76"/>
    </location>
</feature>
<feature type="compositionally biased region" description="Low complexity" evidence="1">
    <location>
        <begin position="83"/>
        <end position="114"/>
    </location>
</feature>